<protein>
    <submittedName>
        <fullName evidence="1">Uncharacterized protein</fullName>
    </submittedName>
</protein>
<accession>A0A6M3J8P3</accession>
<sequence length="203" mass="20889">MATNDKAWDIGFHREIGDESNPTWSIVVGGTSKALHIVDALIAGTDFNVGAGTNTALFVHGDTTPVTKYGKFFTDETDFFFQPVGVNAVISVPSAKDVTFQVNNTNEYIFDSATADFQGNNLGSLGNAVFVTGKSLIGTGLKLDGGGTAISFGAASYVASGTGTVAAAGVLGPAEVGSVSVKGWLKLKDAAGTAICYVPYYNA</sequence>
<organism evidence="1">
    <name type="scientific">viral metagenome</name>
    <dbReference type="NCBI Taxonomy" id="1070528"/>
    <lineage>
        <taxon>unclassified sequences</taxon>
        <taxon>metagenomes</taxon>
        <taxon>organismal metagenomes</taxon>
    </lineage>
</organism>
<dbReference type="EMBL" id="MT141552">
    <property type="protein sequence ID" value="QJA66250.1"/>
    <property type="molecule type" value="Genomic_DNA"/>
</dbReference>
<dbReference type="AlphaFoldDB" id="A0A6M3J8P3"/>
<gene>
    <name evidence="1" type="ORF">MM415B00358_0012</name>
</gene>
<proteinExistence type="predicted"/>
<evidence type="ECO:0000313" key="1">
    <source>
        <dbReference type="EMBL" id="QJA66250.1"/>
    </source>
</evidence>
<name>A0A6M3J8P3_9ZZZZ</name>
<reference evidence="1" key="1">
    <citation type="submission" date="2020-03" db="EMBL/GenBank/DDBJ databases">
        <title>The deep terrestrial virosphere.</title>
        <authorList>
            <person name="Holmfeldt K."/>
            <person name="Nilsson E."/>
            <person name="Simone D."/>
            <person name="Lopez-Fernandez M."/>
            <person name="Wu X."/>
            <person name="de Brujin I."/>
            <person name="Lundin D."/>
            <person name="Andersson A."/>
            <person name="Bertilsson S."/>
            <person name="Dopson M."/>
        </authorList>
    </citation>
    <scope>NUCLEOTIDE SEQUENCE</scope>
    <source>
        <strain evidence="1">MM415B00358</strain>
    </source>
</reference>